<reference evidence="2" key="1">
    <citation type="submission" date="2020-12" db="UniProtKB">
        <authorList>
            <consortium name="WormBaseParasite"/>
        </authorList>
    </citation>
    <scope>IDENTIFICATION</scope>
    <source>
        <strain evidence="2">MHco3</strain>
    </source>
</reference>
<dbReference type="WBParaSite" id="HCON_00145790-00001">
    <property type="protein sequence ID" value="HCON_00145790-00001"/>
    <property type="gene ID" value="HCON_00145790"/>
</dbReference>
<evidence type="ECO:0000313" key="2">
    <source>
        <dbReference type="WBParaSite" id="HCON_00145790-00001"/>
    </source>
</evidence>
<accession>A0A7I4YVD9</accession>
<keyword evidence="1" id="KW-1185">Reference proteome</keyword>
<protein>
    <submittedName>
        <fullName evidence="2">Reverse transcriptase domain-containing protein</fullName>
    </submittedName>
</protein>
<dbReference type="PANTHER" id="PTHR21301">
    <property type="entry name" value="REVERSE TRANSCRIPTASE"/>
    <property type="match status" value="1"/>
</dbReference>
<organism evidence="1 2">
    <name type="scientific">Haemonchus contortus</name>
    <name type="common">Barber pole worm</name>
    <dbReference type="NCBI Taxonomy" id="6289"/>
    <lineage>
        <taxon>Eukaryota</taxon>
        <taxon>Metazoa</taxon>
        <taxon>Ecdysozoa</taxon>
        <taxon>Nematoda</taxon>
        <taxon>Chromadorea</taxon>
        <taxon>Rhabditida</taxon>
        <taxon>Rhabditina</taxon>
        <taxon>Rhabditomorpha</taxon>
        <taxon>Strongyloidea</taxon>
        <taxon>Trichostrongylidae</taxon>
        <taxon>Haemonchus</taxon>
    </lineage>
</organism>
<dbReference type="AlphaFoldDB" id="A0A7I4YVD9"/>
<dbReference type="PANTHER" id="PTHR21301:SF10">
    <property type="entry name" value="REVERSE TRANSCRIPTASE DOMAIN-CONTAINING PROTEIN"/>
    <property type="match status" value="1"/>
</dbReference>
<evidence type="ECO:0000313" key="1">
    <source>
        <dbReference type="Proteomes" id="UP000025227"/>
    </source>
</evidence>
<dbReference type="Proteomes" id="UP000025227">
    <property type="component" value="Unplaced"/>
</dbReference>
<name>A0A7I4YVD9_HAECO</name>
<sequence length="120" mass="13860">MGSVEEPVLERHPLMYCRYIDDCSIITSTQFEIDECFRIMNEQSQYIKLTREVPRDGWLPYLNTQVKVSSGVVSVKWYRKATSKNILVRAAGHFDISSSTSRQTCSRQQHAKNGNKYLHG</sequence>
<proteinExistence type="predicted"/>